<evidence type="ECO:0000313" key="3">
    <source>
        <dbReference type="Proteomes" id="UP001521785"/>
    </source>
</evidence>
<dbReference type="PANTHER" id="PTHR24148">
    <property type="entry name" value="ANKYRIN REPEAT DOMAIN-CONTAINING PROTEIN 39 HOMOLOG-RELATED"/>
    <property type="match status" value="1"/>
</dbReference>
<organism evidence="2 3">
    <name type="scientific">Paraconiothyrium brasiliense</name>
    <dbReference type="NCBI Taxonomy" id="300254"/>
    <lineage>
        <taxon>Eukaryota</taxon>
        <taxon>Fungi</taxon>
        <taxon>Dikarya</taxon>
        <taxon>Ascomycota</taxon>
        <taxon>Pezizomycotina</taxon>
        <taxon>Dothideomycetes</taxon>
        <taxon>Pleosporomycetidae</taxon>
        <taxon>Pleosporales</taxon>
        <taxon>Massarineae</taxon>
        <taxon>Didymosphaeriaceae</taxon>
        <taxon>Paraconiothyrium</taxon>
    </lineage>
</organism>
<dbReference type="PANTHER" id="PTHR24148:SF73">
    <property type="entry name" value="HET DOMAIN PROTEIN (AFU_ORTHOLOGUE AFUA_8G01020)"/>
    <property type="match status" value="1"/>
</dbReference>
<feature type="domain" description="Heterokaryon incompatibility" evidence="1">
    <location>
        <begin position="51"/>
        <end position="195"/>
    </location>
</feature>
<name>A0ABR3S5U5_9PLEO</name>
<evidence type="ECO:0000259" key="1">
    <source>
        <dbReference type="Pfam" id="PF06985"/>
    </source>
</evidence>
<keyword evidence="3" id="KW-1185">Reference proteome</keyword>
<dbReference type="Pfam" id="PF06985">
    <property type="entry name" value="HET"/>
    <property type="match status" value="1"/>
</dbReference>
<accession>A0ABR3S5U5</accession>
<dbReference type="EMBL" id="JAKJXO020000001">
    <property type="protein sequence ID" value="KAL1612053.1"/>
    <property type="molecule type" value="Genomic_DNA"/>
</dbReference>
<dbReference type="Proteomes" id="UP001521785">
    <property type="component" value="Unassembled WGS sequence"/>
</dbReference>
<proteinExistence type="predicted"/>
<comment type="caution">
    <text evidence="2">The sequence shown here is derived from an EMBL/GenBank/DDBJ whole genome shotgun (WGS) entry which is preliminary data.</text>
</comment>
<protein>
    <recommendedName>
        <fullName evidence="1">Heterokaryon incompatibility domain-containing protein</fullName>
    </recommendedName>
</protein>
<gene>
    <name evidence="2" type="ORF">SLS60_000276</name>
</gene>
<dbReference type="InterPro" id="IPR010730">
    <property type="entry name" value="HET"/>
</dbReference>
<evidence type="ECO:0000313" key="2">
    <source>
        <dbReference type="EMBL" id="KAL1612053.1"/>
    </source>
</evidence>
<dbReference type="InterPro" id="IPR052895">
    <property type="entry name" value="HetReg/Transcr_Mod"/>
</dbReference>
<sequence>MDSRSPPPTSFTYERLDPPDALRILELLPPSEEWNGLPALRMRQRRPSEPYRCLSYMWGDQTERFDILVNQKLFSVGRNLYDFLLHWAGRPEASQPLWIDAICINQTDNDEKSVQVQRMGDLFSQGEETIIWLGPGTETDTQAMRWIQTVETTVIHDDSWTKLESIVECWEDDAQDNLESFFSQDYWRRARIVQEVVLSRRIVILSGPQTLDAEVLLRPPKWTNWYYLIGEYRFKCEYPQAYETDRHIWSLGPAVRRLDSMPGFVVLTLRSQRGNDNGYLPNCFCMYNGPWLGNCSDPRDRIFSILSLVKQHEGASCIVRADYSRSAKEVFDWVWEAEERHLQELQRNIDTVHHVTDFAAELKGALALEDDETTRAFVASVAAQMFQVEERLIRAAQPMECKTFD</sequence>
<reference evidence="2 3" key="1">
    <citation type="submission" date="2024-02" db="EMBL/GenBank/DDBJ databases">
        <title>De novo assembly and annotation of 12 fungi associated with fruit tree decline syndrome in Ontario, Canada.</title>
        <authorList>
            <person name="Sulman M."/>
            <person name="Ellouze W."/>
            <person name="Ilyukhin E."/>
        </authorList>
    </citation>
    <scope>NUCLEOTIDE SEQUENCE [LARGE SCALE GENOMIC DNA]</scope>
    <source>
        <strain evidence="2 3">M42-189</strain>
    </source>
</reference>